<name>A0A399EFU6_9DEIN</name>
<feature type="domain" description="SnoaL-like" evidence="1">
    <location>
        <begin position="13"/>
        <end position="111"/>
    </location>
</feature>
<keyword evidence="3" id="KW-1185">Reference proteome</keyword>
<organism evidence="2 3">
    <name type="scientific">Calidithermus terrae</name>
    <dbReference type="NCBI Taxonomy" id="1408545"/>
    <lineage>
        <taxon>Bacteria</taxon>
        <taxon>Thermotogati</taxon>
        <taxon>Deinococcota</taxon>
        <taxon>Deinococci</taxon>
        <taxon>Thermales</taxon>
        <taxon>Thermaceae</taxon>
        <taxon>Calidithermus</taxon>
    </lineage>
</organism>
<dbReference type="Pfam" id="PF12680">
    <property type="entry name" value="SnoaL_2"/>
    <property type="match status" value="1"/>
</dbReference>
<dbReference type="SUPFAM" id="SSF54427">
    <property type="entry name" value="NTF2-like"/>
    <property type="match status" value="1"/>
</dbReference>
<accession>A0A399EFU6</accession>
<protein>
    <submittedName>
        <fullName evidence="2">SnoaL-like domain protein</fullName>
    </submittedName>
</protein>
<evidence type="ECO:0000259" key="1">
    <source>
        <dbReference type="Pfam" id="PF12680"/>
    </source>
</evidence>
<dbReference type="EMBL" id="QXDL01000102">
    <property type="protein sequence ID" value="RIH83025.1"/>
    <property type="molecule type" value="Genomic_DNA"/>
</dbReference>
<proteinExistence type="predicted"/>
<dbReference type="Proteomes" id="UP000265715">
    <property type="component" value="Unassembled WGS sequence"/>
</dbReference>
<evidence type="ECO:0000313" key="2">
    <source>
        <dbReference type="EMBL" id="RIH83025.1"/>
    </source>
</evidence>
<dbReference type="Gene3D" id="3.10.450.50">
    <property type="match status" value="1"/>
</dbReference>
<dbReference type="InterPro" id="IPR037401">
    <property type="entry name" value="SnoaL-like"/>
</dbReference>
<dbReference type="RefSeq" id="WP_170159654.1">
    <property type="nucleotide sequence ID" value="NZ_QXDL01000102.1"/>
</dbReference>
<dbReference type="AlphaFoldDB" id="A0A399EFU6"/>
<gene>
    <name evidence="2" type="ORF">Mterra_02431</name>
</gene>
<comment type="caution">
    <text evidence="2">The sequence shown here is derived from an EMBL/GenBank/DDBJ whole genome shotgun (WGS) entry which is preliminary data.</text>
</comment>
<dbReference type="InterPro" id="IPR032710">
    <property type="entry name" value="NTF2-like_dom_sf"/>
</dbReference>
<sequence length="129" mass="14914">MSLRREGLERWLRALGQAWEQADAERAAALFDPGVTYRENPFDPPIRGFDAVRRYWLDNLATQQGVKFQGEVLAVEGDVGVVSWRVEFTRVPGGERVRLDGVSVGRFVGGGPVEWREWWHREELRHEHE</sequence>
<reference evidence="2 3" key="1">
    <citation type="submission" date="2018-08" db="EMBL/GenBank/DDBJ databases">
        <title>Meiothermus terrae DSM 26712 genome sequencing project.</title>
        <authorList>
            <person name="Da Costa M.S."/>
            <person name="Albuquerque L."/>
            <person name="Raposo P."/>
            <person name="Froufe H.J.C."/>
            <person name="Barroso C.S."/>
            <person name="Egas C."/>
        </authorList>
    </citation>
    <scope>NUCLEOTIDE SEQUENCE [LARGE SCALE GENOMIC DNA]</scope>
    <source>
        <strain evidence="2 3">DSM 26712</strain>
    </source>
</reference>
<evidence type="ECO:0000313" key="3">
    <source>
        <dbReference type="Proteomes" id="UP000265715"/>
    </source>
</evidence>